<evidence type="ECO:0000256" key="2">
    <source>
        <dbReference type="PROSITE-ProRule" id="PRU00703"/>
    </source>
</evidence>
<name>A0A2W0HK64_9BACI</name>
<dbReference type="Pfam" id="PF00571">
    <property type="entry name" value="CBS"/>
    <property type="match status" value="2"/>
</dbReference>
<dbReference type="InterPro" id="IPR051257">
    <property type="entry name" value="Diverse_CBS-Domain"/>
</dbReference>
<dbReference type="PANTHER" id="PTHR43080">
    <property type="entry name" value="CBS DOMAIN-CONTAINING PROTEIN CBSX3, MITOCHONDRIAL"/>
    <property type="match status" value="1"/>
</dbReference>
<dbReference type="PANTHER" id="PTHR43080:SF2">
    <property type="entry name" value="CBS DOMAIN-CONTAINING PROTEIN"/>
    <property type="match status" value="1"/>
</dbReference>
<comment type="caution">
    <text evidence="4">The sequence shown here is derived from an EMBL/GenBank/DDBJ whole genome shotgun (WGS) entry which is preliminary data.</text>
</comment>
<dbReference type="EMBL" id="PDOF01000001">
    <property type="protein sequence ID" value="PYZ97895.1"/>
    <property type="molecule type" value="Genomic_DNA"/>
</dbReference>
<reference evidence="4 5" key="1">
    <citation type="submission" date="2017-10" db="EMBL/GenBank/DDBJ databases">
        <title>Bacillus sp. nov., a halophilic bacterium isolated from a Yangshapao Lake.</title>
        <authorList>
            <person name="Wang H."/>
        </authorList>
    </citation>
    <scope>NUCLEOTIDE SEQUENCE [LARGE SCALE GENOMIC DNA]</scope>
    <source>
        <strain evidence="4 5">YSP-3</strain>
    </source>
</reference>
<sequence>MKSLKDVMTTNVECCAPDDNLYEAAVKMKKYDVGAIPVCEGDHLLGMVTDRDIVMRGVAEKRPNSCDVKEVMSDRLITADPGMIVDQAAQMMAEKQIRRLPIVDNQKLVGIVSLGDLAIHTSTTDEAIFALSEISERPEVHH</sequence>
<dbReference type="RefSeq" id="WP_110517437.1">
    <property type="nucleotide sequence ID" value="NZ_PDOF01000001.1"/>
</dbReference>
<accession>A0A2W0HK64</accession>
<gene>
    <name evidence="4" type="ORF">CR205_04685</name>
</gene>
<dbReference type="Gene3D" id="3.10.580.10">
    <property type="entry name" value="CBS-domain"/>
    <property type="match status" value="1"/>
</dbReference>
<dbReference type="SMART" id="SM00116">
    <property type="entry name" value="CBS"/>
    <property type="match status" value="2"/>
</dbReference>
<protein>
    <submittedName>
        <fullName evidence="4">CBS domain-containing protein</fullName>
    </submittedName>
</protein>
<evidence type="ECO:0000313" key="5">
    <source>
        <dbReference type="Proteomes" id="UP000248066"/>
    </source>
</evidence>
<dbReference type="InterPro" id="IPR000644">
    <property type="entry name" value="CBS_dom"/>
</dbReference>
<evidence type="ECO:0000313" key="4">
    <source>
        <dbReference type="EMBL" id="PYZ97895.1"/>
    </source>
</evidence>
<dbReference type="CDD" id="cd04622">
    <property type="entry name" value="CBS_pair_HRP1_like"/>
    <property type="match status" value="1"/>
</dbReference>
<dbReference type="InterPro" id="IPR046342">
    <property type="entry name" value="CBS_dom_sf"/>
</dbReference>
<keyword evidence="5" id="KW-1185">Reference proteome</keyword>
<dbReference type="SUPFAM" id="SSF54631">
    <property type="entry name" value="CBS-domain pair"/>
    <property type="match status" value="1"/>
</dbReference>
<dbReference type="AlphaFoldDB" id="A0A2W0HK64"/>
<feature type="domain" description="CBS" evidence="3">
    <location>
        <begin position="8"/>
        <end position="68"/>
    </location>
</feature>
<evidence type="ECO:0000259" key="3">
    <source>
        <dbReference type="PROSITE" id="PS51371"/>
    </source>
</evidence>
<evidence type="ECO:0000256" key="1">
    <source>
        <dbReference type="ARBA" id="ARBA00023122"/>
    </source>
</evidence>
<organism evidence="4 5">
    <name type="scientific">Alteribacter lacisalsi</name>
    <dbReference type="NCBI Taxonomy" id="2045244"/>
    <lineage>
        <taxon>Bacteria</taxon>
        <taxon>Bacillati</taxon>
        <taxon>Bacillota</taxon>
        <taxon>Bacilli</taxon>
        <taxon>Bacillales</taxon>
        <taxon>Bacillaceae</taxon>
        <taxon>Alteribacter</taxon>
    </lineage>
</organism>
<proteinExistence type="predicted"/>
<keyword evidence="1 2" id="KW-0129">CBS domain</keyword>
<dbReference type="Proteomes" id="UP000248066">
    <property type="component" value="Unassembled WGS sequence"/>
</dbReference>
<dbReference type="OrthoDB" id="9802114at2"/>
<dbReference type="PROSITE" id="PS51371">
    <property type="entry name" value="CBS"/>
    <property type="match status" value="2"/>
</dbReference>
<feature type="domain" description="CBS" evidence="3">
    <location>
        <begin position="72"/>
        <end position="131"/>
    </location>
</feature>